<comment type="pathway">
    <text evidence="1 8">Cofactor biosynthesis; (R)-pantothenate biosynthesis; (R)-pantothenate from (R)-pantoate and beta-alanine: step 1/1.</text>
</comment>
<feature type="binding site" evidence="8">
    <location>
        <begin position="29"/>
        <end position="36"/>
    </location>
    <ligand>
        <name>ATP</name>
        <dbReference type="ChEBI" id="CHEBI:30616"/>
    </ligand>
</feature>
<comment type="subunit">
    <text evidence="8">Homodimer.</text>
</comment>
<evidence type="ECO:0000256" key="1">
    <source>
        <dbReference type="ARBA" id="ARBA00004990"/>
    </source>
</evidence>
<keyword evidence="8" id="KW-0963">Cytoplasm</keyword>
<dbReference type="AlphaFoldDB" id="A0A351U2M6"/>
<accession>A0A351U2M6</accession>
<comment type="caution">
    <text evidence="9">The sequence shown here is derived from an EMBL/GenBank/DDBJ whole genome shotgun (WGS) entry which is preliminary data.</text>
</comment>
<dbReference type="GO" id="GO:0005524">
    <property type="term" value="F:ATP binding"/>
    <property type="evidence" value="ECO:0007669"/>
    <property type="project" value="UniProtKB-KW"/>
</dbReference>
<evidence type="ECO:0000256" key="2">
    <source>
        <dbReference type="ARBA" id="ARBA00009256"/>
    </source>
</evidence>
<evidence type="ECO:0000313" key="9">
    <source>
        <dbReference type="EMBL" id="NLW36400.1"/>
    </source>
</evidence>
<dbReference type="PANTHER" id="PTHR21299:SF1">
    <property type="entry name" value="PANTOATE--BETA-ALANINE LIGASE"/>
    <property type="match status" value="1"/>
</dbReference>
<dbReference type="Gene3D" id="3.40.50.620">
    <property type="entry name" value="HUPs"/>
    <property type="match status" value="1"/>
</dbReference>
<evidence type="ECO:0000256" key="6">
    <source>
        <dbReference type="ARBA" id="ARBA00022840"/>
    </source>
</evidence>
<organism evidence="9 10">
    <name type="scientific">Syntrophorhabdus aromaticivorans</name>
    <dbReference type="NCBI Taxonomy" id="328301"/>
    <lineage>
        <taxon>Bacteria</taxon>
        <taxon>Pseudomonadati</taxon>
        <taxon>Thermodesulfobacteriota</taxon>
        <taxon>Syntrophorhabdia</taxon>
        <taxon>Syntrophorhabdales</taxon>
        <taxon>Syntrophorhabdaceae</taxon>
        <taxon>Syntrophorhabdus</taxon>
    </lineage>
</organism>
<comment type="function">
    <text evidence="8">Catalyzes the condensation of pantoate with beta-alanine in an ATP-dependent reaction via a pantoyl-adenylate intermediate.</text>
</comment>
<keyword evidence="6 8" id="KW-0067">ATP-binding</keyword>
<dbReference type="InterPro" id="IPR004821">
    <property type="entry name" value="Cyt_trans-like"/>
</dbReference>
<dbReference type="Proteomes" id="UP000777265">
    <property type="component" value="Unassembled WGS sequence"/>
</dbReference>
<comment type="miscellaneous">
    <text evidence="8">The reaction proceeds by a bi uni uni bi ping pong mechanism.</text>
</comment>
<evidence type="ECO:0000256" key="4">
    <source>
        <dbReference type="ARBA" id="ARBA00022655"/>
    </source>
</evidence>
<dbReference type="CDD" id="cd00560">
    <property type="entry name" value="PanC"/>
    <property type="match status" value="1"/>
</dbReference>
<evidence type="ECO:0000256" key="7">
    <source>
        <dbReference type="ARBA" id="ARBA00048258"/>
    </source>
</evidence>
<dbReference type="STRING" id="909663.GCA_000512235_03557"/>
<feature type="active site" description="Proton donor" evidence="8">
    <location>
        <position position="36"/>
    </location>
</feature>
<comment type="subcellular location">
    <subcellularLocation>
        <location evidence="8">Cytoplasm</location>
    </subcellularLocation>
</comment>
<comment type="similarity">
    <text evidence="2 8">Belongs to the pantothenate synthetase family.</text>
</comment>
<reference evidence="9" key="2">
    <citation type="submission" date="2020-01" db="EMBL/GenBank/DDBJ databases">
        <authorList>
            <person name="Campanaro S."/>
        </authorList>
    </citation>
    <scope>NUCLEOTIDE SEQUENCE</scope>
    <source>
        <strain evidence="9">AS06rmzACSIP_7</strain>
    </source>
</reference>
<dbReference type="InterPro" id="IPR003721">
    <property type="entry name" value="Pantoate_ligase"/>
</dbReference>
<evidence type="ECO:0000256" key="3">
    <source>
        <dbReference type="ARBA" id="ARBA00022598"/>
    </source>
</evidence>
<dbReference type="HAMAP" id="MF_00158">
    <property type="entry name" value="PanC"/>
    <property type="match status" value="1"/>
</dbReference>
<dbReference type="NCBIfam" id="TIGR00018">
    <property type="entry name" value="panC"/>
    <property type="match status" value="1"/>
</dbReference>
<proteinExistence type="inferred from homology"/>
<keyword evidence="3 8" id="KW-0436">Ligase</keyword>
<dbReference type="SUPFAM" id="SSF52374">
    <property type="entry name" value="Nucleotidylyl transferase"/>
    <property type="match status" value="1"/>
</dbReference>
<dbReference type="NCBIfam" id="TIGR00125">
    <property type="entry name" value="cyt_tran_rel"/>
    <property type="match status" value="1"/>
</dbReference>
<dbReference type="InterPro" id="IPR042176">
    <property type="entry name" value="Pantoate_ligase_C"/>
</dbReference>
<dbReference type="GO" id="GO:0004592">
    <property type="term" value="F:pantoate-beta-alanine ligase activity"/>
    <property type="evidence" value="ECO:0007669"/>
    <property type="project" value="UniProtKB-UniRule"/>
</dbReference>
<feature type="binding site" evidence="8">
    <location>
        <position position="152"/>
    </location>
    <ligand>
        <name>(R)-pantoate</name>
        <dbReference type="ChEBI" id="CHEBI:15980"/>
    </ligand>
</feature>
<dbReference type="EC" id="6.3.2.1" evidence="8"/>
<feature type="binding site" evidence="8">
    <location>
        <position position="60"/>
    </location>
    <ligand>
        <name>(R)-pantoate</name>
        <dbReference type="ChEBI" id="CHEBI:15980"/>
    </ligand>
</feature>
<keyword evidence="4 8" id="KW-0566">Pantothenate biosynthesis</keyword>
<evidence type="ECO:0000313" key="10">
    <source>
        <dbReference type="Proteomes" id="UP000777265"/>
    </source>
</evidence>
<evidence type="ECO:0000256" key="5">
    <source>
        <dbReference type="ARBA" id="ARBA00022741"/>
    </source>
</evidence>
<dbReference type="GO" id="GO:0015940">
    <property type="term" value="P:pantothenate biosynthetic process"/>
    <property type="evidence" value="ECO:0007669"/>
    <property type="project" value="UniProtKB-UniRule"/>
</dbReference>
<feature type="binding site" evidence="8">
    <location>
        <position position="175"/>
    </location>
    <ligand>
        <name>ATP</name>
        <dbReference type="ChEBI" id="CHEBI:30616"/>
    </ligand>
</feature>
<dbReference type="PANTHER" id="PTHR21299">
    <property type="entry name" value="CYTIDYLATE KINASE/PANTOATE-BETA-ALANINE LIGASE"/>
    <property type="match status" value="1"/>
</dbReference>
<keyword evidence="5 8" id="KW-0547">Nucleotide-binding</keyword>
<dbReference type="GO" id="GO:0005829">
    <property type="term" value="C:cytosol"/>
    <property type="evidence" value="ECO:0007669"/>
    <property type="project" value="TreeGrafter"/>
</dbReference>
<feature type="binding site" evidence="8">
    <location>
        <position position="60"/>
    </location>
    <ligand>
        <name>beta-alanine</name>
        <dbReference type="ChEBI" id="CHEBI:57966"/>
    </ligand>
</feature>
<gene>
    <name evidence="8" type="primary">panC</name>
    <name evidence="9" type="ORF">GXY80_13140</name>
</gene>
<protein>
    <recommendedName>
        <fullName evidence="8">Pantothenate synthetase</fullName>
        <shortName evidence="8">PS</shortName>
        <ecNumber evidence="8">6.3.2.1</ecNumber>
    </recommendedName>
    <alternativeName>
        <fullName evidence="8">Pantoate--beta-alanine ligase</fullName>
    </alternativeName>
    <alternativeName>
        <fullName evidence="8">Pantoate-activating enzyme</fullName>
    </alternativeName>
</protein>
<dbReference type="FunFam" id="3.40.50.620:FF:000013">
    <property type="entry name" value="Pantothenate synthetase"/>
    <property type="match status" value="1"/>
</dbReference>
<feature type="binding site" evidence="8">
    <location>
        <begin position="146"/>
        <end position="149"/>
    </location>
    <ligand>
        <name>ATP</name>
        <dbReference type="ChEBI" id="CHEBI:30616"/>
    </ligand>
</feature>
<dbReference type="InterPro" id="IPR014729">
    <property type="entry name" value="Rossmann-like_a/b/a_fold"/>
</dbReference>
<dbReference type="Pfam" id="PF02569">
    <property type="entry name" value="Pantoate_ligase"/>
    <property type="match status" value="1"/>
</dbReference>
<sequence>MRTIVTVKEMQALSDELRKDKRIAFVPTMGYLHEGHLALARKARELADIVAVSIFINPTQFGPQEDLAKYPRDFDRDAKLLEQEKTDIIFYPDAKEMYPQGYATYVQVRELQNHLCGKSRVGHFVGVATVVAKLFNIVKPHFAVFGQKDYQQLKVIERMVRDLNMDLEIVPYPTVREKDGLAMSSRNAYLNPEEREKALLIYEAMTRVESLVRSGVRDASKLRENAEQILTSRDGVTVEYVSIADTDTLEEVDQVEHKALLAIACHVGKTRLIDNTILEA</sequence>
<reference evidence="9" key="1">
    <citation type="journal article" date="2020" name="Biotechnol. Biofuels">
        <title>New insights from the biogas microbiome by comprehensive genome-resolved metagenomics of nearly 1600 species originating from multiple anaerobic digesters.</title>
        <authorList>
            <person name="Campanaro S."/>
            <person name="Treu L."/>
            <person name="Rodriguez-R L.M."/>
            <person name="Kovalovszki A."/>
            <person name="Ziels R.M."/>
            <person name="Maus I."/>
            <person name="Zhu X."/>
            <person name="Kougias P.G."/>
            <person name="Basile A."/>
            <person name="Luo G."/>
            <person name="Schluter A."/>
            <person name="Konstantinidis K.T."/>
            <person name="Angelidaki I."/>
        </authorList>
    </citation>
    <scope>NUCLEOTIDE SEQUENCE</scope>
    <source>
        <strain evidence="9">AS06rmzACSIP_7</strain>
    </source>
</reference>
<dbReference type="FunFam" id="3.30.1300.10:FF:000001">
    <property type="entry name" value="Pantothenate synthetase"/>
    <property type="match status" value="1"/>
</dbReference>
<name>A0A351U2M6_9BACT</name>
<dbReference type="Gene3D" id="3.30.1300.10">
    <property type="entry name" value="Pantoate-beta-alanine ligase, C-terminal domain"/>
    <property type="match status" value="1"/>
</dbReference>
<comment type="catalytic activity">
    <reaction evidence="7 8">
        <text>(R)-pantoate + beta-alanine + ATP = (R)-pantothenate + AMP + diphosphate + H(+)</text>
        <dbReference type="Rhea" id="RHEA:10912"/>
        <dbReference type="ChEBI" id="CHEBI:15378"/>
        <dbReference type="ChEBI" id="CHEBI:15980"/>
        <dbReference type="ChEBI" id="CHEBI:29032"/>
        <dbReference type="ChEBI" id="CHEBI:30616"/>
        <dbReference type="ChEBI" id="CHEBI:33019"/>
        <dbReference type="ChEBI" id="CHEBI:57966"/>
        <dbReference type="ChEBI" id="CHEBI:456215"/>
        <dbReference type="EC" id="6.3.2.1"/>
    </reaction>
</comment>
<dbReference type="EMBL" id="JAAYEE010000248">
    <property type="protein sequence ID" value="NLW36400.1"/>
    <property type="molecule type" value="Genomic_DNA"/>
</dbReference>
<feature type="binding site" evidence="8">
    <location>
        <begin position="183"/>
        <end position="186"/>
    </location>
    <ligand>
        <name>ATP</name>
        <dbReference type="ChEBI" id="CHEBI:30616"/>
    </ligand>
</feature>
<evidence type="ECO:0000256" key="8">
    <source>
        <dbReference type="HAMAP-Rule" id="MF_00158"/>
    </source>
</evidence>